<dbReference type="InterPro" id="IPR036397">
    <property type="entry name" value="RNaseH_sf"/>
</dbReference>
<dbReference type="SMART" id="SM00479">
    <property type="entry name" value="EXOIII"/>
    <property type="match status" value="1"/>
</dbReference>
<dbReference type="InterPro" id="IPR013520">
    <property type="entry name" value="Ribonucl_H"/>
</dbReference>
<dbReference type="eggNOG" id="COG2310">
    <property type="taxonomic scope" value="Bacteria"/>
</dbReference>
<keyword evidence="7" id="KW-1185">Reference proteome</keyword>
<dbReference type="GO" id="GO:0003676">
    <property type="term" value="F:nucleic acid binding"/>
    <property type="evidence" value="ECO:0007669"/>
    <property type="project" value="InterPro"/>
</dbReference>
<dbReference type="InterPro" id="IPR036420">
    <property type="entry name" value="BRCT_dom_sf"/>
</dbReference>
<dbReference type="PANTHER" id="PTHR30231">
    <property type="entry name" value="DNA POLYMERASE III SUBUNIT EPSILON"/>
    <property type="match status" value="1"/>
</dbReference>
<dbReference type="GO" id="GO:0008408">
    <property type="term" value="F:3'-5' exonuclease activity"/>
    <property type="evidence" value="ECO:0007669"/>
    <property type="project" value="TreeGrafter"/>
</dbReference>
<dbReference type="Gene3D" id="3.30.420.10">
    <property type="entry name" value="Ribonuclease H-like superfamily/Ribonuclease H"/>
    <property type="match status" value="1"/>
</dbReference>
<dbReference type="EMBL" id="BAED01000012">
    <property type="protein sequence ID" value="GAB04080.1"/>
    <property type="molecule type" value="Genomic_DNA"/>
</dbReference>
<dbReference type="AlphaFoldDB" id="G7GKF5"/>
<keyword evidence="1" id="KW-0540">Nuclease</keyword>
<protein>
    <submittedName>
        <fullName evidence="6">Putative exonuclease</fullName>
    </submittedName>
</protein>
<dbReference type="eggNOG" id="COG0847">
    <property type="taxonomic scope" value="Bacteria"/>
</dbReference>
<dbReference type="SUPFAM" id="SSF53098">
    <property type="entry name" value="Ribonuclease H-like"/>
    <property type="match status" value="1"/>
</dbReference>
<dbReference type="RefSeq" id="WP_005182702.1">
    <property type="nucleotide sequence ID" value="NZ_BAED01000012.1"/>
</dbReference>
<dbReference type="FunFam" id="3.30.420.10:FF:000045">
    <property type="entry name" value="3'-5' exonuclease DinG"/>
    <property type="match status" value="1"/>
</dbReference>
<dbReference type="Pfam" id="PF00929">
    <property type="entry name" value="RNase_T"/>
    <property type="match status" value="1"/>
</dbReference>
<keyword evidence="3 6" id="KW-0269">Exonuclease</keyword>
<accession>G7GKF5</accession>
<evidence type="ECO:0000256" key="2">
    <source>
        <dbReference type="ARBA" id="ARBA00022801"/>
    </source>
</evidence>
<gene>
    <name evidence="6" type="ORF">GOAMR_12_00060</name>
</gene>
<feature type="region of interest" description="Disordered" evidence="4">
    <location>
        <begin position="501"/>
        <end position="558"/>
    </location>
</feature>
<dbReference type="Gene3D" id="3.40.50.10190">
    <property type="entry name" value="BRCT domain"/>
    <property type="match status" value="1"/>
</dbReference>
<proteinExistence type="predicted"/>
<dbReference type="Proteomes" id="UP000006023">
    <property type="component" value="Unassembled WGS sequence"/>
</dbReference>
<feature type="compositionally biased region" description="Low complexity" evidence="4">
    <location>
        <begin position="525"/>
        <end position="539"/>
    </location>
</feature>
<feature type="compositionally biased region" description="Low complexity" evidence="4">
    <location>
        <begin position="507"/>
        <end position="517"/>
    </location>
</feature>
<sequence length="558" mass="58604">MAAEPGWALVDVETSGLRAREHRMLSVAAITMDAAGRVEDEFSTLLNPGCDPGPVHIHRLTRERLSGAPTFDAVIGPLTQLLDGRTLVAHNAAFDHGFLVEEARRAGATLPTVTRLCTVTLARRLQLDVPDVKLGTLARHWGIRQDNAHDALDDARTLTHVFRRSVDLAESLGLGLPIVACGESSRAYPDKVTRVPCPWREAGRFDPSVGLVQGTKIVITGPTNVPRAELAHRLADAGMDVMNSLSGRTGLLVVNAGAPHSGKLERAAVFGTPIVDEATVLRLADNPVAGVLKAAPKEIEIIEVISAPAPSTPAGPWAGRRTLVIGGSHLEATVMRSRIVQLGGVPAINLTSRVSQVLVLSGGEGDPRMTKIVNRKLTLLTMADVDAALGLATPATVESAPRIDTETNADTDKDAQTEAAPMPEPVTMTPGMVIDLPTGLHSVSVNVAWSAAAVAAPEVDVVAFELDDTDRVPSDDEFVFFNQPASPDGAVSLSIDGDREQGITVDSVPSPTTSPASPSAPPSSRPHSATSAHCRSPSTAAPPPSPPPSWTPPPRNGR</sequence>
<evidence type="ECO:0000259" key="5">
    <source>
        <dbReference type="SMART" id="SM00479"/>
    </source>
</evidence>
<feature type="compositionally biased region" description="Pro residues" evidence="4">
    <location>
        <begin position="540"/>
        <end position="558"/>
    </location>
</feature>
<dbReference type="PANTHER" id="PTHR30231:SF4">
    <property type="entry name" value="PROTEIN NEN2"/>
    <property type="match status" value="1"/>
</dbReference>
<dbReference type="GO" id="GO:0005829">
    <property type="term" value="C:cytosol"/>
    <property type="evidence" value="ECO:0007669"/>
    <property type="project" value="TreeGrafter"/>
</dbReference>
<feature type="region of interest" description="Disordered" evidence="4">
    <location>
        <begin position="400"/>
        <end position="426"/>
    </location>
</feature>
<evidence type="ECO:0000256" key="3">
    <source>
        <dbReference type="ARBA" id="ARBA00022839"/>
    </source>
</evidence>
<keyword evidence="2" id="KW-0378">Hydrolase</keyword>
<dbReference type="Gene3D" id="2.60.60.30">
    <property type="entry name" value="sav2460 like domains"/>
    <property type="match status" value="1"/>
</dbReference>
<feature type="compositionally biased region" description="Basic and acidic residues" evidence="4">
    <location>
        <begin position="401"/>
        <end position="416"/>
    </location>
</feature>
<evidence type="ECO:0000313" key="6">
    <source>
        <dbReference type="EMBL" id="GAB04080.1"/>
    </source>
</evidence>
<dbReference type="InterPro" id="IPR003325">
    <property type="entry name" value="TerD"/>
</dbReference>
<name>G7GKF5_9ACTN</name>
<dbReference type="STRING" id="1075090.GOAMR_12_00060"/>
<evidence type="ECO:0000256" key="4">
    <source>
        <dbReference type="SAM" id="MobiDB-lite"/>
    </source>
</evidence>
<evidence type="ECO:0000256" key="1">
    <source>
        <dbReference type="ARBA" id="ARBA00022722"/>
    </source>
</evidence>
<dbReference type="InterPro" id="IPR012337">
    <property type="entry name" value="RNaseH-like_sf"/>
</dbReference>
<feature type="domain" description="Exonuclease" evidence="5">
    <location>
        <begin position="6"/>
        <end position="171"/>
    </location>
</feature>
<comment type="caution">
    <text evidence="6">The sequence shown here is derived from an EMBL/GenBank/DDBJ whole genome shotgun (WGS) entry which is preliminary data.</text>
</comment>
<evidence type="ECO:0000313" key="7">
    <source>
        <dbReference type="Proteomes" id="UP000006023"/>
    </source>
</evidence>
<reference evidence="6 7" key="1">
    <citation type="submission" date="2011-11" db="EMBL/GenBank/DDBJ databases">
        <title>Whole genome shotgun sequence of Gordonia amarae NBRC 15530.</title>
        <authorList>
            <person name="Takarada H."/>
            <person name="Hosoyama A."/>
            <person name="Tsuchikane K."/>
            <person name="Katsumata H."/>
            <person name="Yamazaki S."/>
            <person name="Fujita N."/>
        </authorList>
    </citation>
    <scope>NUCLEOTIDE SEQUENCE [LARGE SCALE GENOMIC DNA]</scope>
    <source>
        <strain evidence="6 7">NBRC 15530</strain>
    </source>
</reference>
<dbReference type="CDD" id="cd06127">
    <property type="entry name" value="DEDDh"/>
    <property type="match status" value="1"/>
</dbReference>
<dbReference type="Pfam" id="PF02342">
    <property type="entry name" value="TerD"/>
    <property type="match status" value="1"/>
</dbReference>
<dbReference type="SUPFAM" id="SSF52113">
    <property type="entry name" value="BRCT domain"/>
    <property type="match status" value="1"/>
</dbReference>
<organism evidence="6 7">
    <name type="scientific">Gordonia amarae NBRC 15530</name>
    <dbReference type="NCBI Taxonomy" id="1075090"/>
    <lineage>
        <taxon>Bacteria</taxon>
        <taxon>Bacillati</taxon>
        <taxon>Actinomycetota</taxon>
        <taxon>Actinomycetes</taxon>
        <taxon>Mycobacteriales</taxon>
        <taxon>Gordoniaceae</taxon>
        <taxon>Gordonia</taxon>
    </lineage>
</organism>